<evidence type="ECO:0000256" key="7">
    <source>
        <dbReference type="ARBA" id="ARBA00023294"/>
    </source>
</evidence>
<evidence type="ECO:0008006" key="11">
    <source>
        <dbReference type="Google" id="ProtNLM"/>
    </source>
</evidence>
<keyword evidence="6 8" id="KW-0472">Membrane</keyword>
<dbReference type="PANTHER" id="PTHR31752">
    <property type="entry name" value="AUXIN EFFLUX CARRIER COMPONENT 1B-RELATED"/>
    <property type="match status" value="1"/>
</dbReference>
<dbReference type="InterPro" id="IPR004776">
    <property type="entry name" value="Mem_transp_PIN-like"/>
</dbReference>
<feature type="transmembrane region" description="Helical" evidence="8">
    <location>
        <begin position="197"/>
        <end position="219"/>
    </location>
</feature>
<dbReference type="Pfam" id="PF03547">
    <property type="entry name" value="Mem_trans"/>
    <property type="match status" value="2"/>
</dbReference>
<comment type="similarity">
    <text evidence="2">Belongs to the auxin efflux carrier (TC 2.A.69.1) family.</text>
</comment>
<dbReference type="Proteomes" id="UP001419268">
    <property type="component" value="Unassembled WGS sequence"/>
</dbReference>
<accession>A0AAP0F9I8</accession>
<dbReference type="GO" id="GO:0009926">
    <property type="term" value="P:auxin polar transport"/>
    <property type="evidence" value="ECO:0007669"/>
    <property type="project" value="TreeGrafter"/>
</dbReference>
<comment type="subcellular location">
    <subcellularLocation>
        <location evidence="1">Membrane</location>
        <topology evidence="1">Multi-pass membrane protein</topology>
    </subcellularLocation>
</comment>
<keyword evidence="7" id="KW-0927">Auxin signaling pathway</keyword>
<evidence type="ECO:0000256" key="1">
    <source>
        <dbReference type="ARBA" id="ARBA00004141"/>
    </source>
</evidence>
<evidence type="ECO:0000256" key="4">
    <source>
        <dbReference type="ARBA" id="ARBA00022692"/>
    </source>
</evidence>
<dbReference type="AlphaFoldDB" id="A0AAP0F9I8"/>
<evidence type="ECO:0000256" key="6">
    <source>
        <dbReference type="ARBA" id="ARBA00023136"/>
    </source>
</evidence>
<gene>
    <name evidence="9" type="ORF">Scep_021741</name>
</gene>
<keyword evidence="5 8" id="KW-1133">Transmembrane helix</keyword>
<evidence type="ECO:0000256" key="8">
    <source>
        <dbReference type="SAM" id="Phobius"/>
    </source>
</evidence>
<evidence type="ECO:0000256" key="2">
    <source>
        <dbReference type="ARBA" id="ARBA00009177"/>
    </source>
</evidence>
<evidence type="ECO:0000313" key="9">
    <source>
        <dbReference type="EMBL" id="KAK9104897.1"/>
    </source>
</evidence>
<organism evidence="9 10">
    <name type="scientific">Stephania cephalantha</name>
    <dbReference type="NCBI Taxonomy" id="152367"/>
    <lineage>
        <taxon>Eukaryota</taxon>
        <taxon>Viridiplantae</taxon>
        <taxon>Streptophyta</taxon>
        <taxon>Embryophyta</taxon>
        <taxon>Tracheophyta</taxon>
        <taxon>Spermatophyta</taxon>
        <taxon>Magnoliopsida</taxon>
        <taxon>Ranunculales</taxon>
        <taxon>Menispermaceae</taxon>
        <taxon>Menispermoideae</taxon>
        <taxon>Cissampelideae</taxon>
        <taxon>Stephania</taxon>
    </lineage>
</organism>
<proteinExistence type="inferred from homology"/>
<protein>
    <recommendedName>
        <fullName evidence="11">Auxin efflux carrier component</fullName>
    </recommendedName>
</protein>
<sequence length="258" mass="28294">MISPVDVYNVLAATVPLYVAMFLGYVAYKWCKLFTPDQCSGINKFVAKFSIPLLSFHVISANNPYQMNVKFILADSLQKIFSFLILLVISKVSSRGSLKWIITGFSLSTQPNTLVVGIPLLKAMYGNKATMLLAQTIGLQSLIWYNLLLFLFEYRASQAVVTTQLETSDGGLGMAMFSLGLFMATQNGIVACGIRLAILAIGTRFLIGPALMIVASIVIGLRGKFFRIAIVQAALPQGIVPFVFAKEYNVHPYILSTE</sequence>
<dbReference type="GO" id="GO:0009734">
    <property type="term" value="P:auxin-activated signaling pathway"/>
    <property type="evidence" value="ECO:0007669"/>
    <property type="project" value="UniProtKB-KW"/>
</dbReference>
<evidence type="ECO:0000313" key="10">
    <source>
        <dbReference type="Proteomes" id="UP001419268"/>
    </source>
</evidence>
<reference evidence="9 10" key="1">
    <citation type="submission" date="2024-01" db="EMBL/GenBank/DDBJ databases">
        <title>Genome assemblies of Stephania.</title>
        <authorList>
            <person name="Yang L."/>
        </authorList>
    </citation>
    <scope>NUCLEOTIDE SEQUENCE [LARGE SCALE GENOMIC DNA]</scope>
    <source>
        <strain evidence="9">JXDWG</strain>
        <tissue evidence="9">Leaf</tissue>
    </source>
</reference>
<dbReference type="GO" id="GO:0005783">
    <property type="term" value="C:endoplasmic reticulum"/>
    <property type="evidence" value="ECO:0007669"/>
    <property type="project" value="TreeGrafter"/>
</dbReference>
<dbReference type="GO" id="GO:0005886">
    <property type="term" value="C:plasma membrane"/>
    <property type="evidence" value="ECO:0007669"/>
    <property type="project" value="TreeGrafter"/>
</dbReference>
<dbReference type="GO" id="GO:0010329">
    <property type="term" value="F:auxin efflux transmembrane transporter activity"/>
    <property type="evidence" value="ECO:0007669"/>
    <property type="project" value="TreeGrafter"/>
</dbReference>
<dbReference type="EMBL" id="JBBNAG010000009">
    <property type="protein sequence ID" value="KAK9104897.1"/>
    <property type="molecule type" value="Genomic_DNA"/>
</dbReference>
<feature type="transmembrane region" description="Helical" evidence="8">
    <location>
        <begin position="172"/>
        <end position="190"/>
    </location>
</feature>
<keyword evidence="10" id="KW-1185">Reference proteome</keyword>
<name>A0AAP0F9I8_9MAGN</name>
<evidence type="ECO:0000256" key="3">
    <source>
        <dbReference type="ARBA" id="ARBA00022448"/>
    </source>
</evidence>
<evidence type="ECO:0000256" key="5">
    <source>
        <dbReference type="ARBA" id="ARBA00022989"/>
    </source>
</evidence>
<feature type="transmembrane region" description="Helical" evidence="8">
    <location>
        <begin position="132"/>
        <end position="152"/>
    </location>
</feature>
<keyword evidence="4 8" id="KW-0812">Transmembrane</keyword>
<feature type="transmembrane region" description="Helical" evidence="8">
    <location>
        <begin position="7"/>
        <end position="28"/>
    </location>
</feature>
<dbReference type="PANTHER" id="PTHR31752:SF40">
    <property type="entry name" value="AUXIN EFFLUX CARRIER COMPONENT 8"/>
    <property type="match status" value="1"/>
</dbReference>
<comment type="caution">
    <text evidence="9">The sequence shown here is derived from an EMBL/GenBank/DDBJ whole genome shotgun (WGS) entry which is preliminary data.</text>
</comment>
<dbReference type="InterPro" id="IPR051107">
    <property type="entry name" value="Auxin_Efflux_Carrier"/>
</dbReference>
<keyword evidence="3" id="KW-0813">Transport</keyword>